<feature type="transmembrane region" description="Helical" evidence="7">
    <location>
        <begin position="98"/>
        <end position="121"/>
    </location>
</feature>
<evidence type="ECO:0000259" key="8">
    <source>
        <dbReference type="Pfam" id="PF00892"/>
    </source>
</evidence>
<dbReference type="Gene3D" id="1.10.3730.20">
    <property type="match status" value="1"/>
</dbReference>
<evidence type="ECO:0000256" key="1">
    <source>
        <dbReference type="ARBA" id="ARBA00004651"/>
    </source>
</evidence>
<evidence type="ECO:0000256" key="7">
    <source>
        <dbReference type="SAM" id="Phobius"/>
    </source>
</evidence>
<evidence type="ECO:0000256" key="6">
    <source>
        <dbReference type="ARBA" id="ARBA00023136"/>
    </source>
</evidence>
<feature type="transmembrane region" description="Helical" evidence="7">
    <location>
        <begin position="247"/>
        <end position="266"/>
    </location>
</feature>
<accession>A0A0B7MA54</accession>
<dbReference type="AlphaFoldDB" id="A0A0B7MA54"/>
<evidence type="ECO:0000256" key="5">
    <source>
        <dbReference type="ARBA" id="ARBA00022989"/>
    </source>
</evidence>
<dbReference type="EMBL" id="CDRZ01000003">
    <property type="protein sequence ID" value="CEO87369.1"/>
    <property type="molecule type" value="Genomic_DNA"/>
</dbReference>
<dbReference type="PANTHER" id="PTHR32322:SF18">
    <property type="entry name" value="S-ADENOSYLMETHIONINE_S-ADENOSYLHOMOCYSTEINE TRANSPORTER"/>
    <property type="match status" value="1"/>
</dbReference>
<protein>
    <recommendedName>
        <fullName evidence="8">EamA domain-containing protein</fullName>
    </recommendedName>
</protein>
<feature type="transmembrane region" description="Helical" evidence="7">
    <location>
        <begin position="128"/>
        <end position="149"/>
    </location>
</feature>
<dbReference type="PANTHER" id="PTHR32322">
    <property type="entry name" value="INNER MEMBRANE TRANSPORTER"/>
    <property type="match status" value="1"/>
</dbReference>
<feature type="transmembrane region" description="Helical" evidence="7">
    <location>
        <begin position="155"/>
        <end position="173"/>
    </location>
</feature>
<evidence type="ECO:0000313" key="10">
    <source>
        <dbReference type="Proteomes" id="UP000046155"/>
    </source>
</evidence>
<evidence type="ECO:0000256" key="3">
    <source>
        <dbReference type="ARBA" id="ARBA00022475"/>
    </source>
</evidence>
<feature type="domain" description="EamA" evidence="8">
    <location>
        <begin position="10"/>
        <end position="145"/>
    </location>
</feature>
<sequence>MGNFLKRYWVGVFLVIVSGICYGLTPILAAYAYQEGATVCVHLFLRFSFATAFFLTYIAIFKRNSLRVVARITLIFLLAAGIFEFAASYLYIASVQYVSAGLVALLFYTHLIWVAIWGYLFKGERLKLSGIVGIALALIGLVMLVGISLGKIHTGGIFMALVAALICSGYVMFSNRVLEDLEPIFTTAFICLLCTVLFYVTGRTTGTLNFQISSTAWLASIASAILTGNIAMFAFLAGMKRIGSTTATVLCTVEPITAVVCSALLLSQKMTALQLLGGLVIIIGAALVVTSKKPPNARSDKRLFARLNIDA</sequence>
<dbReference type="Pfam" id="PF00892">
    <property type="entry name" value="EamA"/>
    <property type="match status" value="2"/>
</dbReference>
<dbReference type="GO" id="GO:0005886">
    <property type="term" value="C:plasma membrane"/>
    <property type="evidence" value="ECO:0007669"/>
    <property type="project" value="UniProtKB-SubCell"/>
</dbReference>
<evidence type="ECO:0000256" key="2">
    <source>
        <dbReference type="ARBA" id="ARBA00007362"/>
    </source>
</evidence>
<evidence type="ECO:0000313" key="9">
    <source>
        <dbReference type="EMBL" id="CEO87369.1"/>
    </source>
</evidence>
<name>A0A0B7MA54_9FIRM</name>
<feature type="transmembrane region" description="Helical" evidence="7">
    <location>
        <begin position="214"/>
        <end position="235"/>
    </location>
</feature>
<feature type="transmembrane region" description="Helical" evidence="7">
    <location>
        <begin position="185"/>
        <end position="202"/>
    </location>
</feature>
<proteinExistence type="inferred from homology"/>
<organism evidence="9 10">
    <name type="scientific">Syntrophaceticus schinkii</name>
    <dbReference type="NCBI Taxonomy" id="499207"/>
    <lineage>
        <taxon>Bacteria</taxon>
        <taxon>Bacillati</taxon>
        <taxon>Bacillota</taxon>
        <taxon>Clostridia</taxon>
        <taxon>Thermoanaerobacterales</taxon>
        <taxon>Thermoanaerobacterales Family III. Incertae Sedis</taxon>
        <taxon>Syntrophaceticus</taxon>
    </lineage>
</organism>
<feature type="transmembrane region" description="Helical" evidence="7">
    <location>
        <begin position="272"/>
        <end position="291"/>
    </location>
</feature>
<dbReference type="InterPro" id="IPR000620">
    <property type="entry name" value="EamA_dom"/>
</dbReference>
<keyword evidence="10" id="KW-1185">Reference proteome</keyword>
<keyword evidence="6 7" id="KW-0472">Membrane</keyword>
<feature type="domain" description="EamA" evidence="8">
    <location>
        <begin position="156"/>
        <end position="289"/>
    </location>
</feature>
<dbReference type="Proteomes" id="UP000046155">
    <property type="component" value="Unassembled WGS sequence"/>
</dbReference>
<keyword evidence="4 7" id="KW-0812">Transmembrane</keyword>
<feature type="transmembrane region" description="Helical" evidence="7">
    <location>
        <begin position="12"/>
        <end position="33"/>
    </location>
</feature>
<dbReference type="SUPFAM" id="SSF103481">
    <property type="entry name" value="Multidrug resistance efflux transporter EmrE"/>
    <property type="match status" value="2"/>
</dbReference>
<keyword evidence="5 7" id="KW-1133">Transmembrane helix</keyword>
<reference evidence="10" key="1">
    <citation type="submission" date="2015-01" db="EMBL/GenBank/DDBJ databases">
        <authorList>
            <person name="Manzoor Shahid"/>
            <person name="Zubair Saima"/>
        </authorList>
    </citation>
    <scope>NUCLEOTIDE SEQUENCE [LARGE SCALE GENOMIC DNA]</scope>
    <source>
        <strain evidence="10">Sp3</strain>
    </source>
</reference>
<feature type="transmembrane region" description="Helical" evidence="7">
    <location>
        <begin position="72"/>
        <end position="92"/>
    </location>
</feature>
<feature type="transmembrane region" description="Helical" evidence="7">
    <location>
        <begin position="39"/>
        <end position="60"/>
    </location>
</feature>
<comment type="subcellular location">
    <subcellularLocation>
        <location evidence="1">Cell membrane</location>
        <topology evidence="1">Multi-pass membrane protein</topology>
    </subcellularLocation>
</comment>
<dbReference type="InterPro" id="IPR050638">
    <property type="entry name" value="AA-Vitamin_Transporters"/>
</dbReference>
<evidence type="ECO:0000256" key="4">
    <source>
        <dbReference type="ARBA" id="ARBA00022692"/>
    </source>
</evidence>
<comment type="similarity">
    <text evidence="2">Belongs to the EamA transporter family.</text>
</comment>
<gene>
    <name evidence="9" type="ORF">SSCH_1000005</name>
</gene>
<dbReference type="InterPro" id="IPR037185">
    <property type="entry name" value="EmrE-like"/>
</dbReference>
<keyword evidence="3" id="KW-1003">Cell membrane</keyword>